<protein>
    <submittedName>
        <fullName evidence="2">ATP-binding protein</fullName>
    </submittedName>
</protein>
<dbReference type="SUPFAM" id="SSF52540">
    <property type="entry name" value="P-loop containing nucleoside triphosphate hydrolases"/>
    <property type="match status" value="1"/>
</dbReference>
<proteinExistence type="predicted"/>
<evidence type="ECO:0000259" key="1">
    <source>
        <dbReference type="Pfam" id="PF13304"/>
    </source>
</evidence>
<dbReference type="Gene3D" id="3.40.50.300">
    <property type="entry name" value="P-loop containing nucleotide triphosphate hydrolases"/>
    <property type="match status" value="1"/>
</dbReference>
<dbReference type="Pfam" id="PF13304">
    <property type="entry name" value="AAA_21"/>
    <property type="match status" value="1"/>
</dbReference>
<dbReference type="PANTHER" id="PTHR43581">
    <property type="entry name" value="ATP/GTP PHOSPHATASE"/>
    <property type="match status" value="1"/>
</dbReference>
<feature type="domain" description="ATPase AAA-type core" evidence="1">
    <location>
        <begin position="49"/>
        <end position="285"/>
    </location>
</feature>
<dbReference type="EMBL" id="JABWQX020000001">
    <property type="protein sequence ID" value="MBV4551724.1"/>
    <property type="molecule type" value="Genomic_DNA"/>
</dbReference>
<dbReference type="EMBL" id="JABWQX010000001">
    <property type="protein sequence ID" value="MBC3394269.1"/>
    <property type="molecule type" value="Genomic_DNA"/>
</dbReference>
<dbReference type="GO" id="GO:0016887">
    <property type="term" value="F:ATP hydrolysis activity"/>
    <property type="evidence" value="ECO:0007669"/>
    <property type="project" value="InterPro"/>
</dbReference>
<organism evidence="2">
    <name type="scientific">Pseudomonas marvdashtae</name>
    <dbReference type="NCBI Taxonomy" id="2745500"/>
    <lineage>
        <taxon>Bacteria</taxon>
        <taxon>Pseudomonadati</taxon>
        <taxon>Pseudomonadota</taxon>
        <taxon>Gammaproteobacteria</taxon>
        <taxon>Pseudomonadales</taxon>
        <taxon>Pseudomonadaceae</taxon>
        <taxon>Pseudomonas</taxon>
    </lineage>
</organism>
<dbReference type="InterPro" id="IPR003959">
    <property type="entry name" value="ATPase_AAA_core"/>
</dbReference>
<keyword evidence="2" id="KW-0547">Nucleotide-binding</keyword>
<reference evidence="3" key="3">
    <citation type="submission" date="2021-06" db="EMBL/GenBank/DDBJ databases">
        <title>Updating the genus Pseudomonas: Description of 43 new species and partition of the Pseudomonas putida group.</title>
        <authorList>
            <person name="Girard L."/>
            <person name="Lood C."/>
            <person name="Vandamme P."/>
            <person name="Rokni-Zadeh H."/>
            <person name="Van Noort V."/>
            <person name="Hofte M."/>
            <person name="Lavigne R."/>
            <person name="De Mot R."/>
        </authorList>
    </citation>
    <scope>NUCLEOTIDE SEQUENCE</scope>
    <source>
        <strain evidence="3">SWRI102</strain>
    </source>
</reference>
<dbReference type="GO" id="GO:0005524">
    <property type="term" value="F:ATP binding"/>
    <property type="evidence" value="ECO:0007669"/>
    <property type="project" value="UniProtKB-KW"/>
</dbReference>
<evidence type="ECO:0000313" key="2">
    <source>
        <dbReference type="EMBL" id="MBC3394269.1"/>
    </source>
</evidence>
<dbReference type="RefSeq" id="WP_186642558.1">
    <property type="nucleotide sequence ID" value="NZ_JABWQX020000001.1"/>
</dbReference>
<reference evidence="2 4" key="1">
    <citation type="journal article" date="2020" name="Microorganisms">
        <title>Reliable Identification of Environmental Pseudomonas Isolates Using the rpoD Gene.</title>
        <authorList>
            <consortium name="The Broad Institute Genome Sequencing Platform"/>
            <person name="Girard L."/>
            <person name="Lood C."/>
            <person name="Rokni-Zadeh H."/>
            <person name="van Noort V."/>
            <person name="Lavigne R."/>
            <person name="De Mot R."/>
        </authorList>
    </citation>
    <scope>NUCLEOTIDE SEQUENCE</scope>
    <source>
        <strain evidence="2 4">SWRI102</strain>
    </source>
</reference>
<dbReference type="InterPro" id="IPR051396">
    <property type="entry name" value="Bact_Antivir_Def_Nuclease"/>
</dbReference>
<keyword evidence="4" id="KW-1185">Reference proteome</keyword>
<evidence type="ECO:0000313" key="4">
    <source>
        <dbReference type="Proteomes" id="UP000659438"/>
    </source>
</evidence>
<dbReference type="Proteomes" id="UP000659438">
    <property type="component" value="Unassembled WGS sequence"/>
</dbReference>
<name>A0A923FM01_9PSED</name>
<evidence type="ECO:0000313" key="3">
    <source>
        <dbReference type="EMBL" id="MBV4551724.1"/>
    </source>
</evidence>
<dbReference type="AlphaFoldDB" id="A0A923FM01"/>
<sequence length="513" mass="57980">MKYRESNLDKKLRNWFVNDNTKGLLRGIEVAQGGFRGLTKFSVKLEYPITAFAGINGSGKSTMLAIAACAYHNTSKGFKLSKRTRSYYTFSDFFVQHAEEIPPPGVEIRYFIAHNRWKNLPEGVAYQVRRKKAKGRWNDYDLRLKKVVVFLGIERIVPHAERSQSRSYSRSFKSIQVHGWEDSVKDAVGYILGKKYDDYRQLEYRKYSLPIVKVGDVIYSGFNMGAGENALFEIFSTIYACGQNSLLVLDEIELGLHAKAQRLFIETLKEVCMKTGTQVICTTHSKQIFQCLPDDARFFIESSGGKTKVTPGISAEFAFSKMGALGEKELDIFVEDPVAKVIIESMLDGNTRSRINVTRVGSAGAVARQLAAHYVRDMKSNIMAIFDGDQRVLQKKNVDYAKNMTEINDNVIENWIIDRMNYLPGNVWPEAWLLQKCSEVPQELGSVLGVDADRASEIIEYSLQAGKHEEFAEMGEQVNLDAERCLVLTCGVVCRIFGEEFDDLCEAIKTALR</sequence>
<keyword evidence="2" id="KW-0067">ATP-binding</keyword>
<dbReference type="PANTHER" id="PTHR43581:SF2">
    <property type="entry name" value="EXCINUCLEASE ATPASE SUBUNIT"/>
    <property type="match status" value="1"/>
</dbReference>
<gene>
    <name evidence="3" type="ORF">HU742_011310</name>
    <name evidence="2" type="ORF">HU742_03565</name>
</gene>
<reference evidence="2" key="2">
    <citation type="submission" date="2020-07" db="EMBL/GenBank/DDBJ databases">
        <authorList>
            <person name="Lood C."/>
            <person name="Girard L."/>
        </authorList>
    </citation>
    <scope>NUCLEOTIDE SEQUENCE</scope>
    <source>
        <strain evidence="2">SWRI102</strain>
    </source>
</reference>
<comment type="caution">
    <text evidence="2">The sequence shown here is derived from an EMBL/GenBank/DDBJ whole genome shotgun (WGS) entry which is preliminary data.</text>
</comment>
<accession>A0A923FM01</accession>
<dbReference type="InterPro" id="IPR027417">
    <property type="entry name" value="P-loop_NTPase"/>
</dbReference>